<dbReference type="CDD" id="cd20293">
    <property type="entry name" value="cupin_HutD_N"/>
    <property type="match status" value="1"/>
</dbReference>
<gene>
    <name evidence="1" type="ORF">E3T51_11400</name>
</gene>
<sequence length="193" mass="20871">MDIIRYHEIRPTAWRNGGGQTRELASFPGGSTDFDWRVSIAEITQACDFSIYSGVERLLTVIEGELLVVTADGVEHAMEKYRPFRFSGDSASSAALPVGTTVDLNVMARRGKFKSYISIVELSKRRAQPVFVDQFAVLLHGTAAVTGAPVGAGQAGIQSAELRKFDAVRGQDLAPEIIGRGFLALITLEAQLA</sequence>
<evidence type="ECO:0000313" key="1">
    <source>
        <dbReference type="EMBL" id="TFD86557.1"/>
    </source>
</evidence>
<dbReference type="Gene3D" id="2.60.120.10">
    <property type="entry name" value="Jelly Rolls"/>
    <property type="match status" value="1"/>
</dbReference>
<reference evidence="1 2" key="1">
    <citation type="submission" date="2019-03" db="EMBL/GenBank/DDBJ databases">
        <title>Genomics of glacier-inhabiting Cryobacterium strains.</title>
        <authorList>
            <person name="Liu Q."/>
            <person name="Xin Y.-H."/>
        </authorList>
    </citation>
    <scope>NUCLEOTIDE SEQUENCE [LARGE SCALE GENOMIC DNA]</scope>
    <source>
        <strain evidence="1 2">Sr54</strain>
    </source>
</reference>
<dbReference type="InterPro" id="IPR011051">
    <property type="entry name" value="RmlC_Cupin_sf"/>
</dbReference>
<comment type="caution">
    <text evidence="1">The sequence shown here is derived from an EMBL/GenBank/DDBJ whole genome shotgun (WGS) entry which is preliminary data.</text>
</comment>
<accession>A0A4R9BKV8</accession>
<dbReference type="Proteomes" id="UP000297626">
    <property type="component" value="Unassembled WGS sequence"/>
</dbReference>
<dbReference type="SUPFAM" id="SSF51182">
    <property type="entry name" value="RmlC-like cupins"/>
    <property type="match status" value="1"/>
</dbReference>
<proteinExistence type="predicted"/>
<dbReference type="Pfam" id="PF05962">
    <property type="entry name" value="HutD"/>
    <property type="match status" value="1"/>
</dbReference>
<dbReference type="PANTHER" id="PTHR37943">
    <property type="entry name" value="PROTEIN VES"/>
    <property type="match status" value="1"/>
</dbReference>
<protein>
    <submittedName>
        <fullName evidence="1">HutD family protein</fullName>
    </submittedName>
</protein>
<evidence type="ECO:0000313" key="2">
    <source>
        <dbReference type="Proteomes" id="UP000297626"/>
    </source>
</evidence>
<organism evidence="1 2">
    <name type="scientific">Cryobacterium serini</name>
    <dbReference type="NCBI Taxonomy" id="1259201"/>
    <lineage>
        <taxon>Bacteria</taxon>
        <taxon>Bacillati</taxon>
        <taxon>Actinomycetota</taxon>
        <taxon>Actinomycetes</taxon>
        <taxon>Micrococcales</taxon>
        <taxon>Microbacteriaceae</taxon>
        <taxon>Cryobacterium</taxon>
    </lineage>
</organism>
<dbReference type="InterPro" id="IPR010282">
    <property type="entry name" value="Uncharacterised_HutD/Ves"/>
</dbReference>
<dbReference type="PANTHER" id="PTHR37943:SF1">
    <property type="entry name" value="PROTEIN VES"/>
    <property type="match status" value="1"/>
</dbReference>
<name>A0A4R9BKV8_9MICO</name>
<dbReference type="EMBL" id="SOHN01000015">
    <property type="protein sequence ID" value="TFD86557.1"/>
    <property type="molecule type" value="Genomic_DNA"/>
</dbReference>
<keyword evidence="2" id="KW-1185">Reference proteome</keyword>
<dbReference type="AlphaFoldDB" id="A0A4R9BKV8"/>
<dbReference type="InterPro" id="IPR014710">
    <property type="entry name" value="RmlC-like_jellyroll"/>
</dbReference>
<dbReference type="RefSeq" id="WP_134529943.1">
    <property type="nucleotide sequence ID" value="NZ_SOHN01000015.1"/>
</dbReference>